<proteinExistence type="predicted"/>
<dbReference type="AlphaFoldDB" id="A0AAW1NAV0"/>
<evidence type="ECO:0000313" key="1">
    <source>
        <dbReference type="EMBL" id="KAK9754877.1"/>
    </source>
</evidence>
<sequence length="165" mass="19205">MWFQTVRNLVGHYPWAAKKPSAPQPARMWFQTVRNLVGHYPWAAKSRSALVVLVQNSTGKDMRTVRNLVGHYPWAAKSRSALVVLVQNSTGKDMRRGPIRITQNFPNRWMRSFFLLLDVFSPPRWILASFRSIGFDFFQDKIPLSGYHKNNSTEILDFRRPDDVK</sequence>
<gene>
    <name evidence="1" type="ORF">QE152_g896</name>
</gene>
<dbReference type="Proteomes" id="UP001458880">
    <property type="component" value="Unassembled WGS sequence"/>
</dbReference>
<organism evidence="1 2">
    <name type="scientific">Popillia japonica</name>
    <name type="common">Japanese beetle</name>
    <dbReference type="NCBI Taxonomy" id="7064"/>
    <lineage>
        <taxon>Eukaryota</taxon>
        <taxon>Metazoa</taxon>
        <taxon>Ecdysozoa</taxon>
        <taxon>Arthropoda</taxon>
        <taxon>Hexapoda</taxon>
        <taxon>Insecta</taxon>
        <taxon>Pterygota</taxon>
        <taxon>Neoptera</taxon>
        <taxon>Endopterygota</taxon>
        <taxon>Coleoptera</taxon>
        <taxon>Polyphaga</taxon>
        <taxon>Scarabaeiformia</taxon>
        <taxon>Scarabaeidae</taxon>
        <taxon>Rutelinae</taxon>
        <taxon>Popillia</taxon>
    </lineage>
</organism>
<reference evidence="1 2" key="1">
    <citation type="journal article" date="2024" name="BMC Genomics">
        <title>De novo assembly and annotation of Popillia japonica's genome with initial clues to its potential as an invasive pest.</title>
        <authorList>
            <person name="Cucini C."/>
            <person name="Boschi S."/>
            <person name="Funari R."/>
            <person name="Cardaioli E."/>
            <person name="Iannotti N."/>
            <person name="Marturano G."/>
            <person name="Paoli F."/>
            <person name="Bruttini M."/>
            <person name="Carapelli A."/>
            <person name="Frati F."/>
            <person name="Nardi F."/>
        </authorList>
    </citation>
    <scope>NUCLEOTIDE SEQUENCE [LARGE SCALE GENOMIC DNA]</scope>
    <source>
        <strain evidence="1">DMR45628</strain>
    </source>
</reference>
<protein>
    <submittedName>
        <fullName evidence="1">Uncharacterized protein</fullName>
    </submittedName>
</protein>
<dbReference type="EMBL" id="JASPKY010000004">
    <property type="protein sequence ID" value="KAK9754877.1"/>
    <property type="molecule type" value="Genomic_DNA"/>
</dbReference>
<name>A0AAW1NAV0_POPJA</name>
<accession>A0AAW1NAV0</accession>
<evidence type="ECO:0000313" key="2">
    <source>
        <dbReference type="Proteomes" id="UP001458880"/>
    </source>
</evidence>
<keyword evidence="2" id="KW-1185">Reference proteome</keyword>
<comment type="caution">
    <text evidence="1">The sequence shown here is derived from an EMBL/GenBank/DDBJ whole genome shotgun (WGS) entry which is preliminary data.</text>
</comment>